<proteinExistence type="predicted"/>
<evidence type="ECO:0000313" key="1">
    <source>
        <dbReference type="EMBL" id="ABC30321.1"/>
    </source>
</evidence>
<dbReference type="Pfam" id="PF20212">
    <property type="entry name" value="DUF6572"/>
    <property type="match status" value="1"/>
</dbReference>
<evidence type="ECO:0000313" key="2">
    <source>
        <dbReference type="Proteomes" id="UP000000238"/>
    </source>
</evidence>
<dbReference type="HOGENOM" id="CLU_2129954_0_0_6"/>
<dbReference type="InterPro" id="IPR046702">
    <property type="entry name" value="DUF6572"/>
</dbReference>
<reference evidence="1 2" key="1">
    <citation type="journal article" date="2005" name="Nucleic Acids Res.">
        <title>Genomic blueprint of Hahella chejuensis, a marine microbe producing an algicidal agent.</title>
        <authorList>
            <person name="Jeong H."/>
            <person name="Yim J.H."/>
            <person name="Lee C."/>
            <person name="Choi S.-H."/>
            <person name="Park Y.K."/>
            <person name="Yoon S.H."/>
            <person name="Hur C.-G."/>
            <person name="Kang H.-Y."/>
            <person name="Kim D."/>
            <person name="Lee H.H."/>
            <person name="Park K.H."/>
            <person name="Park S.-H."/>
            <person name="Park H.-S."/>
            <person name="Lee H.K."/>
            <person name="Oh T.K."/>
            <person name="Kim J.F."/>
        </authorList>
    </citation>
    <scope>NUCLEOTIDE SEQUENCE [LARGE SCALE GENOMIC DNA]</scope>
    <source>
        <strain evidence="1 2">KCTC 2396</strain>
    </source>
</reference>
<dbReference type="OrthoDB" id="2229810at2"/>
<protein>
    <submittedName>
        <fullName evidence="1">Uncharacterized protein</fullName>
    </submittedName>
</protein>
<dbReference type="EMBL" id="CP000155">
    <property type="protein sequence ID" value="ABC30321.1"/>
    <property type="molecule type" value="Genomic_DNA"/>
</dbReference>
<dbReference type="RefSeq" id="WP_011397389.1">
    <property type="nucleotide sequence ID" value="NC_007645.1"/>
</dbReference>
<dbReference type="KEGG" id="hch:HCH_03579"/>
<dbReference type="Proteomes" id="UP000000238">
    <property type="component" value="Chromosome"/>
</dbReference>
<accession>Q2SGA3</accession>
<sequence length="113" mass="12841">MSLKNTDLIDVIAQSPHFDGYDIIAVDSGDIVDEIERYNLMIKKLSSYMEYIASGQVLENNPDMEGKNFRLCVLCKTEPNEAMLQVEALKTRTEPSFRFPVLVTTQQAYLEST</sequence>
<keyword evidence="2" id="KW-1185">Reference proteome</keyword>
<organism evidence="1 2">
    <name type="scientific">Hahella chejuensis (strain KCTC 2396)</name>
    <dbReference type="NCBI Taxonomy" id="349521"/>
    <lineage>
        <taxon>Bacteria</taxon>
        <taxon>Pseudomonadati</taxon>
        <taxon>Pseudomonadota</taxon>
        <taxon>Gammaproteobacteria</taxon>
        <taxon>Oceanospirillales</taxon>
        <taxon>Hahellaceae</taxon>
        <taxon>Hahella</taxon>
    </lineage>
</organism>
<gene>
    <name evidence="1" type="ordered locus">HCH_03579</name>
</gene>
<dbReference type="eggNOG" id="ENOG502ZEK4">
    <property type="taxonomic scope" value="Bacteria"/>
</dbReference>
<dbReference type="AlphaFoldDB" id="Q2SGA3"/>
<name>Q2SGA3_HAHCH</name>